<evidence type="ECO:0000313" key="5">
    <source>
        <dbReference type="Proteomes" id="UP000332933"/>
    </source>
</evidence>
<dbReference type="PANTHER" id="PTHR45527:SF1">
    <property type="entry name" value="FATTY ACID SYNTHASE"/>
    <property type="match status" value="1"/>
</dbReference>
<dbReference type="GO" id="GO:0043041">
    <property type="term" value="P:amino acid activation for nonribosomal peptide biosynthetic process"/>
    <property type="evidence" value="ECO:0007669"/>
    <property type="project" value="TreeGrafter"/>
</dbReference>
<dbReference type="InterPro" id="IPR020845">
    <property type="entry name" value="AMP-binding_CS"/>
</dbReference>
<protein>
    <submittedName>
        <fullName evidence="4">Aste57867_21353 protein</fullName>
    </submittedName>
</protein>
<dbReference type="EMBL" id="VJMH01006969">
    <property type="protein sequence ID" value="KAF0686879.1"/>
    <property type="molecule type" value="Genomic_DNA"/>
</dbReference>
<evidence type="ECO:0000313" key="4">
    <source>
        <dbReference type="EMBL" id="VFT98025.1"/>
    </source>
</evidence>
<evidence type="ECO:0000256" key="1">
    <source>
        <dbReference type="SAM" id="Phobius"/>
    </source>
</evidence>
<dbReference type="OrthoDB" id="79030at2759"/>
<dbReference type="CDD" id="cd05930">
    <property type="entry name" value="A_NRPS"/>
    <property type="match status" value="1"/>
</dbReference>
<sequence length="1431" mass="157384">MTVAVPYQDADICMEGDHAVTAPISTLTLPQVFQHAAARFPDRAALTCAKALDSPDVHRLTYKQTLHKVTAVARALQVQFPAYNPCHATAAPFVFGILLDKSMELTLAILATTFSGATWLPFDPDAPAERIAICLGDAGAAGLIFDDAHASTARAALATLPLCAPLLYASLDTHATTTHAGHPLLWTPTPETAAYYIYTSGTTGTPKGISISHRAAVLFAYSESGCMGLTERDVVWNGFSPAFDMWVEETWCGFARGCELAVALGGQWRDIANLCHVWTARRVSVIMAVPTLMAMVCNEGAVPDGVRLINLGGEACPPALVSRLHRPNLVIFNTYGPSETTVTATYTIVRPDKPVTIGKPLPNYHALVLKECEDDETLVLPLALTEGVSGELAIGGPCVGQGYVGRPDLTAKKFVPHPTRAGEIIYRSGDLVSLNRDGEIVFIGRIDTQVKYRGFRIELGEIEDKLCSQPGVLAAAVILAKGDDDDSAERAIPTRLEAYVVMAHEAPMDVASLRKGLASTLMSYMMPDVYFQLAEHDMPRLLSGKINKKGLVSLSNANRIQEKAAMQNAPTRQAAKVETSLDFILEVLHNLFPTNNTITADSDFFNDLGGHSLLVATFASNLRKGHANFAENPFKLIGLADVYMLKTARKLSEKFTVQTNATVAEAAHRDFHSVSNARYVLCGLIQLPLLLFIFGLNFISMAGPWILSQYMYRAYDTIAVSLLTLYLSFVASPFFYAILALAAKWLLLGKVRPGDYPLFGWFYIRWWFVTRLNDYVDKTMWSDTHLNVLWLQLLGATIGQHTHIGSTSLVCADLISIGDGVTISHQVILGCEVVDQGWLKLRRITIGNYAYIGTTVTLEGDVHVQEGAELSAMTGVPEGTTIPAGQAWAGSPAKFQAAVTPWKLRHVPSSIKRHGIFFLQLVIQWFIQPAVLLVPLLPVQAFYAVAITNEGRLVNTIILSTFVGIAYVLLLIFILFFFKWVVLGRVREGVYSTVSLFFVRKWWFDGLMNTSLRSLHTLYATLYVVPFLRLLGAKIGARSEVSTARHVVLDLLEVEEECFVADHVLLGDDYLRGYSLKLERTKMCARSFTGNGCLVPQGNTIASNTLIGVFSKPPENPPLQDGESCFGLPAILMPTRRNVTNDYDASLLFNPPARLRALRLLVEGIRIFYPSMTITLGVGFAMTWILYFHPQLDDKTLAEASHAIGILVLLAPAYMLLFFVVPTILLTVVLKWILVGTYKAVEWPMWSLSVWLSEFITTIIEHLAPLAYIPFVGTPFLPMIYRLYGAKIGARCYMGVLDVPEFDCVHIGDDCAFNATSFPQTHLFEDRVMKLGDVHVGHRCTMRLNGTLLPQSQMQDDAALGCNSVAMKGESLSSGYEWYGFPVDIRKPTPHTSKEGNELINRHQRVLSIDDKDIATPGYTGLSSSRLSHKL</sequence>
<dbReference type="InterPro" id="IPR042099">
    <property type="entry name" value="ANL_N_sf"/>
</dbReference>
<feature type="domain" description="AMP-dependent synthetase/ligase" evidence="2">
    <location>
        <begin position="33"/>
        <end position="403"/>
    </location>
</feature>
<proteinExistence type="predicted"/>
<dbReference type="EMBL" id="CAADRA010006995">
    <property type="protein sequence ID" value="VFT98025.1"/>
    <property type="molecule type" value="Genomic_DNA"/>
</dbReference>
<accession>A0A485LH89</accession>
<feature type="transmembrane region" description="Helical" evidence="1">
    <location>
        <begin position="915"/>
        <end position="937"/>
    </location>
</feature>
<dbReference type="InterPro" id="IPR011004">
    <property type="entry name" value="Trimer_LpxA-like_sf"/>
</dbReference>
<dbReference type="PROSITE" id="PS00455">
    <property type="entry name" value="AMP_BINDING"/>
    <property type="match status" value="1"/>
</dbReference>
<keyword evidence="5" id="KW-1185">Reference proteome</keyword>
<name>A0A485LH89_9STRA</name>
<dbReference type="Gene3D" id="3.40.50.12780">
    <property type="entry name" value="N-terminal domain of ligase-like"/>
    <property type="match status" value="1"/>
</dbReference>
<reference evidence="4 5" key="1">
    <citation type="submission" date="2019-03" db="EMBL/GenBank/DDBJ databases">
        <authorList>
            <person name="Gaulin E."/>
            <person name="Dumas B."/>
        </authorList>
    </citation>
    <scope>NUCLEOTIDE SEQUENCE [LARGE SCALE GENOMIC DNA]</scope>
    <source>
        <strain evidence="4">CBS 568.67</strain>
    </source>
</reference>
<keyword evidence="1" id="KW-0812">Transmembrane</keyword>
<feature type="transmembrane region" description="Helical" evidence="1">
    <location>
        <begin position="718"/>
        <end position="742"/>
    </location>
</feature>
<dbReference type="NCBIfam" id="TIGR02353">
    <property type="entry name" value="NRPS_term_dom"/>
    <property type="match status" value="1"/>
</dbReference>
<feature type="transmembrane region" description="Helical" evidence="1">
    <location>
        <begin position="957"/>
        <end position="978"/>
    </location>
</feature>
<feature type="transmembrane region" description="Helical" evidence="1">
    <location>
        <begin position="1167"/>
        <end position="1188"/>
    </location>
</feature>
<dbReference type="GO" id="GO:0005737">
    <property type="term" value="C:cytoplasm"/>
    <property type="evidence" value="ECO:0007669"/>
    <property type="project" value="TreeGrafter"/>
</dbReference>
<dbReference type="InterPro" id="IPR000873">
    <property type="entry name" value="AMP-dep_synth/lig_dom"/>
</dbReference>
<keyword evidence="1" id="KW-0472">Membrane</keyword>
<dbReference type="Proteomes" id="UP000332933">
    <property type="component" value="Unassembled WGS sequence"/>
</dbReference>
<reference evidence="3" key="2">
    <citation type="submission" date="2019-06" db="EMBL/GenBank/DDBJ databases">
        <title>Genomics analysis of Aphanomyces spp. identifies a new class of oomycete effector associated with host adaptation.</title>
        <authorList>
            <person name="Gaulin E."/>
        </authorList>
    </citation>
    <scope>NUCLEOTIDE SEQUENCE</scope>
    <source>
        <strain evidence="3">CBS 578.67</strain>
    </source>
</reference>
<organism evidence="4 5">
    <name type="scientific">Aphanomyces stellatus</name>
    <dbReference type="NCBI Taxonomy" id="120398"/>
    <lineage>
        <taxon>Eukaryota</taxon>
        <taxon>Sar</taxon>
        <taxon>Stramenopiles</taxon>
        <taxon>Oomycota</taxon>
        <taxon>Saprolegniomycetes</taxon>
        <taxon>Saprolegniales</taxon>
        <taxon>Verrucalvaceae</taxon>
        <taxon>Aphanomyces</taxon>
    </lineage>
</organism>
<evidence type="ECO:0000259" key="2">
    <source>
        <dbReference type="Pfam" id="PF00501"/>
    </source>
</evidence>
<evidence type="ECO:0000313" key="3">
    <source>
        <dbReference type="EMBL" id="KAF0686879.1"/>
    </source>
</evidence>
<dbReference type="GO" id="GO:0044550">
    <property type="term" value="P:secondary metabolite biosynthetic process"/>
    <property type="evidence" value="ECO:0007669"/>
    <property type="project" value="TreeGrafter"/>
</dbReference>
<dbReference type="SUPFAM" id="SSF51161">
    <property type="entry name" value="Trimeric LpxA-like enzymes"/>
    <property type="match status" value="3"/>
</dbReference>
<dbReference type="GO" id="GO:0031177">
    <property type="term" value="F:phosphopantetheine binding"/>
    <property type="evidence" value="ECO:0007669"/>
    <property type="project" value="TreeGrafter"/>
</dbReference>
<gene>
    <name evidence="4" type="primary">Aste57867_21353</name>
    <name evidence="3" type="ORF">As57867_021284</name>
    <name evidence="4" type="ORF">ASTE57867_21353</name>
</gene>
<dbReference type="Pfam" id="PF00501">
    <property type="entry name" value="AMP-binding"/>
    <property type="match status" value="1"/>
</dbReference>
<dbReference type="InterPro" id="IPR012728">
    <property type="entry name" value="Pls/PosA_C"/>
</dbReference>
<feature type="transmembrane region" description="Helical" evidence="1">
    <location>
        <begin position="1200"/>
        <end position="1229"/>
    </location>
</feature>
<keyword evidence="1" id="KW-1133">Transmembrane helix</keyword>
<dbReference type="PANTHER" id="PTHR45527">
    <property type="entry name" value="NONRIBOSOMAL PEPTIDE SYNTHETASE"/>
    <property type="match status" value="1"/>
</dbReference>
<dbReference type="InterPro" id="IPR010071">
    <property type="entry name" value="AA_adenyl_dom"/>
</dbReference>
<dbReference type="Gene3D" id="2.160.10.10">
    <property type="entry name" value="Hexapeptide repeat proteins"/>
    <property type="match status" value="2"/>
</dbReference>
<dbReference type="InterPro" id="IPR045851">
    <property type="entry name" value="AMP-bd_C_sf"/>
</dbReference>
<dbReference type="Gene3D" id="3.30.300.30">
    <property type="match status" value="1"/>
</dbReference>
<feature type="transmembrane region" description="Helical" evidence="1">
    <location>
        <begin position="679"/>
        <end position="706"/>
    </location>
</feature>
<dbReference type="NCBIfam" id="TIGR01733">
    <property type="entry name" value="AA-adenyl-dom"/>
    <property type="match status" value="1"/>
</dbReference>
<dbReference type="SUPFAM" id="SSF56801">
    <property type="entry name" value="Acetyl-CoA synthetase-like"/>
    <property type="match status" value="1"/>
</dbReference>